<feature type="region of interest" description="Disordered" evidence="1">
    <location>
        <begin position="1"/>
        <end position="22"/>
    </location>
</feature>
<evidence type="ECO:0000313" key="2">
    <source>
        <dbReference type="EMBL" id="RKO83844.1"/>
    </source>
</evidence>
<dbReference type="OrthoDB" id="2162900at2759"/>
<dbReference type="EMBL" id="ML000775">
    <property type="protein sequence ID" value="RKO83844.1"/>
    <property type="molecule type" value="Genomic_DNA"/>
</dbReference>
<accession>A0A4P9VVY8</accession>
<sequence length="178" mass="20508">MSPPRFPRQLGHGKPKEKVEMGRGQALQKKWFILVVVASRLAMMHRVLEASRKRTEIQTNMNHAARVIQRCYARYKDALLLEKKQAAMEVIAKAKAKKREETTPGEKLHPKIPDAIRKSIAFEDLIRRRREHRHLLGDYETRLAMHQARERLVPSLPDMLALIEKGFIESTSSGLGKL</sequence>
<name>A0A4P9VVY8_9FUNG</name>
<dbReference type="AlphaFoldDB" id="A0A4P9VVY8"/>
<reference evidence="3" key="1">
    <citation type="journal article" date="2018" name="Nat. Microbiol.">
        <title>Leveraging single-cell genomics to expand the fungal tree of life.</title>
        <authorList>
            <person name="Ahrendt S.R."/>
            <person name="Quandt C.A."/>
            <person name="Ciobanu D."/>
            <person name="Clum A."/>
            <person name="Salamov A."/>
            <person name="Andreopoulos B."/>
            <person name="Cheng J.F."/>
            <person name="Woyke T."/>
            <person name="Pelin A."/>
            <person name="Henrissat B."/>
            <person name="Reynolds N.K."/>
            <person name="Benny G.L."/>
            <person name="Smith M.E."/>
            <person name="James T.Y."/>
            <person name="Grigoriev I.V."/>
        </authorList>
    </citation>
    <scope>NUCLEOTIDE SEQUENCE [LARGE SCALE GENOMIC DNA]</scope>
</reference>
<keyword evidence="3" id="KW-1185">Reference proteome</keyword>
<gene>
    <name evidence="2" type="ORF">BDK51DRAFT_25888</name>
</gene>
<organism evidence="2 3">
    <name type="scientific">Blyttiomyces helicus</name>
    <dbReference type="NCBI Taxonomy" id="388810"/>
    <lineage>
        <taxon>Eukaryota</taxon>
        <taxon>Fungi</taxon>
        <taxon>Fungi incertae sedis</taxon>
        <taxon>Chytridiomycota</taxon>
        <taxon>Chytridiomycota incertae sedis</taxon>
        <taxon>Chytridiomycetes</taxon>
        <taxon>Chytridiomycetes incertae sedis</taxon>
        <taxon>Blyttiomyces</taxon>
    </lineage>
</organism>
<protein>
    <submittedName>
        <fullName evidence="2">Uncharacterized protein</fullName>
    </submittedName>
</protein>
<dbReference type="Proteomes" id="UP000269721">
    <property type="component" value="Unassembled WGS sequence"/>
</dbReference>
<evidence type="ECO:0000256" key="1">
    <source>
        <dbReference type="SAM" id="MobiDB-lite"/>
    </source>
</evidence>
<evidence type="ECO:0000313" key="3">
    <source>
        <dbReference type="Proteomes" id="UP000269721"/>
    </source>
</evidence>
<proteinExistence type="predicted"/>